<dbReference type="PANTHER" id="PTHR10799">
    <property type="entry name" value="SNF2/RAD54 HELICASE FAMILY"/>
    <property type="match status" value="1"/>
</dbReference>
<dbReference type="PROSITE" id="PS51194">
    <property type="entry name" value="HELICASE_CTER"/>
    <property type="match status" value="1"/>
</dbReference>
<reference evidence="4 5" key="1">
    <citation type="submission" date="2016-11" db="EMBL/GenBank/DDBJ databases">
        <authorList>
            <person name="Jaros S."/>
            <person name="Januszkiewicz K."/>
            <person name="Wedrychowicz H."/>
        </authorList>
    </citation>
    <scope>NUCLEOTIDE SEQUENCE [LARGE SCALE GENOMIC DNA]</scope>
    <source>
        <strain evidence="4 5">DSM 3090</strain>
    </source>
</reference>
<keyword evidence="4" id="KW-0418">Kinase</keyword>
<keyword evidence="5" id="KW-1185">Reference proteome</keyword>
<dbReference type="SMART" id="SM00490">
    <property type="entry name" value="HELICc"/>
    <property type="match status" value="1"/>
</dbReference>
<dbReference type="Gene3D" id="3.40.50.10810">
    <property type="entry name" value="Tandem AAA-ATPase domain"/>
    <property type="match status" value="1"/>
</dbReference>
<dbReference type="SMART" id="SM00487">
    <property type="entry name" value="DEXDc"/>
    <property type="match status" value="1"/>
</dbReference>
<gene>
    <name evidence="4" type="ORF">SAMN02745248_02656</name>
</gene>
<dbReference type="InterPro" id="IPR038718">
    <property type="entry name" value="SNF2-like_sf"/>
</dbReference>
<dbReference type="RefSeq" id="WP_242942395.1">
    <property type="nucleotide sequence ID" value="NZ_FRAD01000032.1"/>
</dbReference>
<organism evidence="4 5">
    <name type="scientific">Hathewaya proteolytica DSM 3090</name>
    <dbReference type="NCBI Taxonomy" id="1121331"/>
    <lineage>
        <taxon>Bacteria</taxon>
        <taxon>Bacillati</taxon>
        <taxon>Bacillota</taxon>
        <taxon>Clostridia</taxon>
        <taxon>Eubacteriales</taxon>
        <taxon>Clostridiaceae</taxon>
        <taxon>Hathewaya</taxon>
    </lineage>
</organism>
<dbReference type="PROSITE" id="PS51192">
    <property type="entry name" value="HELICASE_ATP_BIND_1"/>
    <property type="match status" value="1"/>
</dbReference>
<feature type="domain" description="Helicase C-terminal" evidence="3">
    <location>
        <begin position="717"/>
        <end position="870"/>
    </location>
</feature>
<dbReference type="CDD" id="cd18793">
    <property type="entry name" value="SF2_C_SNF"/>
    <property type="match status" value="1"/>
</dbReference>
<name>A0A1M6SWH7_9CLOT</name>
<dbReference type="InterPro" id="IPR022138">
    <property type="entry name" value="DUF3670"/>
</dbReference>
<keyword evidence="4" id="KW-0808">Transferase</keyword>
<dbReference type="STRING" id="1121331.SAMN02745248_02656"/>
<dbReference type="InterPro" id="IPR049730">
    <property type="entry name" value="SNF2/RAD54-like_C"/>
</dbReference>
<dbReference type="SUPFAM" id="SSF52540">
    <property type="entry name" value="P-loop containing nucleoside triphosphate hydrolases"/>
    <property type="match status" value="2"/>
</dbReference>
<dbReference type="Gene3D" id="3.40.50.300">
    <property type="entry name" value="P-loop containing nucleotide triphosphate hydrolases"/>
    <property type="match status" value="1"/>
</dbReference>
<dbReference type="Proteomes" id="UP000183952">
    <property type="component" value="Unassembled WGS sequence"/>
</dbReference>
<proteinExistence type="predicted"/>
<dbReference type="Pfam" id="PF00271">
    <property type="entry name" value="Helicase_C"/>
    <property type="match status" value="1"/>
</dbReference>
<protein>
    <submittedName>
        <fullName evidence="4">Non-specific serine/threonine protein kinase</fullName>
    </submittedName>
</protein>
<feature type="domain" description="Helicase ATP-binding" evidence="2">
    <location>
        <begin position="438"/>
        <end position="594"/>
    </location>
</feature>
<dbReference type="InterPro" id="IPR000330">
    <property type="entry name" value="SNF2_N"/>
</dbReference>
<evidence type="ECO:0000259" key="3">
    <source>
        <dbReference type="PROSITE" id="PS51194"/>
    </source>
</evidence>
<dbReference type="GO" id="GO:0016787">
    <property type="term" value="F:hydrolase activity"/>
    <property type="evidence" value="ECO:0007669"/>
    <property type="project" value="UniProtKB-KW"/>
</dbReference>
<dbReference type="InterPro" id="IPR014001">
    <property type="entry name" value="Helicase_ATP-bd"/>
</dbReference>
<keyword evidence="4" id="KW-0723">Serine/threonine-protein kinase</keyword>
<dbReference type="AlphaFoldDB" id="A0A1M6SWH7"/>
<evidence type="ECO:0000313" key="5">
    <source>
        <dbReference type="Proteomes" id="UP000183952"/>
    </source>
</evidence>
<sequence length="888" mass="101845">MKSEHKNMRELIAIFIPSGFIVDYEIVSKKDLSEEQLNNQEIWYKKFLQNEYGAVWELGFLNQGVWMSPSIKFLNTIANKLVMKITKQPDIEFVREEAELSLNSEEICDIKSKIPFAIGTEHITEEWIVSVFQRIAEVYRKNISTYNGAVTEFLLGYNKEINVVGRVFFHLVENKEEKYPFAFLATYSTENKEEGSRKAKHMPLKNALLEYKDDRKKLLQLLSTISKASDKSEFISNLMESGELFSPLKFTKEEAYTMLKEIPIYEEAGIMCRIPNWWKKKSNSINLSVSIGNKEPSKVGMEAILDFKPELFIGEDKISKEELQKLLIESNGLTLIKGKWVEIDKDKLGEVLAAYEKASSLSKEEGFTIAEAMRMELNIEDSLGIGKEHTEVEVSNGAWLQKIRETMANPENIKEISPSKEFKATLRPYQHTGFSWLSYMNSLGFGACLADDMGLGKTVQVIAFLEKMRVEKGGKVLLIIPASLIGNWEKEIEKFAPEMSFSILHGKDATTILESQETFLHITTYSMATRLEELQDKAWDMVILDEAQAIKNPSTKQTKTIKQIKTKTKLAMTGTPIENKLSDLWSLFDFLEPGLLGTPKEFKNFTKSVAENKNGYEKLRNIVNPFILRRLKTDKKVIADLPEKIEIKEYPSLSKKQILLYNKLVKELEIKLKTAEGIDKKGLVLGSIIKFKQICNHPDQYLGLGEYKPDYSGKFEQLREICENIYEKRERVLVFTQFKEITEYIAEFLEKIFNRKGYVLHGGTSVNNRNKMVESFNGEEYIPFMVLSLKAGGVGLNLTSANHVIHFDRWWNPAVENQATDRAFRIGQTKNVMVHKFITKGTIEEKIDLMIEEKQKLAKDIIGLTGENWITELDNTKLIELFRLGGEI</sequence>
<accession>A0A1M6SWH7</accession>
<evidence type="ECO:0000256" key="1">
    <source>
        <dbReference type="ARBA" id="ARBA00022801"/>
    </source>
</evidence>
<dbReference type="Pfam" id="PF00176">
    <property type="entry name" value="SNF2-rel_dom"/>
    <property type="match status" value="1"/>
</dbReference>
<evidence type="ECO:0000259" key="2">
    <source>
        <dbReference type="PROSITE" id="PS51192"/>
    </source>
</evidence>
<keyword evidence="1" id="KW-0378">Hydrolase</keyword>
<dbReference type="EMBL" id="FRAD01000032">
    <property type="protein sequence ID" value="SHK49036.1"/>
    <property type="molecule type" value="Genomic_DNA"/>
</dbReference>
<dbReference type="InterPro" id="IPR001650">
    <property type="entry name" value="Helicase_C-like"/>
</dbReference>
<evidence type="ECO:0000313" key="4">
    <source>
        <dbReference type="EMBL" id="SHK49036.1"/>
    </source>
</evidence>
<dbReference type="GO" id="GO:0005524">
    <property type="term" value="F:ATP binding"/>
    <property type="evidence" value="ECO:0007669"/>
    <property type="project" value="InterPro"/>
</dbReference>
<dbReference type="GO" id="GO:0004674">
    <property type="term" value="F:protein serine/threonine kinase activity"/>
    <property type="evidence" value="ECO:0007669"/>
    <property type="project" value="UniProtKB-KW"/>
</dbReference>
<dbReference type="InterPro" id="IPR027417">
    <property type="entry name" value="P-loop_NTPase"/>
</dbReference>
<dbReference type="Pfam" id="PF12419">
    <property type="entry name" value="DUF3670"/>
    <property type="match status" value="1"/>
</dbReference>